<dbReference type="AlphaFoldDB" id="A0A423GDA7"/>
<evidence type="ECO:0008006" key="3">
    <source>
        <dbReference type="Google" id="ProtNLM"/>
    </source>
</evidence>
<dbReference type="EMBL" id="MOBC01000005">
    <property type="protein sequence ID" value="ROM84823.1"/>
    <property type="molecule type" value="Genomic_DNA"/>
</dbReference>
<proteinExistence type="predicted"/>
<reference evidence="1 2" key="1">
    <citation type="submission" date="2016-10" db="EMBL/GenBank/DDBJ databases">
        <title>Comparative genome analysis of multiple Pseudomonas spp. focuses on biocontrol and plant growth promoting traits.</title>
        <authorList>
            <person name="Tao X.-Y."/>
            <person name="Taylor C.G."/>
        </authorList>
    </citation>
    <scope>NUCLEOTIDE SEQUENCE [LARGE SCALE GENOMIC DNA]</scope>
    <source>
        <strain evidence="1 2">Wood3</strain>
    </source>
</reference>
<accession>A0A423GDA7</accession>
<organism evidence="1 2">
    <name type="scientific">Pseudomonas brassicacearum</name>
    <dbReference type="NCBI Taxonomy" id="930166"/>
    <lineage>
        <taxon>Bacteria</taxon>
        <taxon>Pseudomonadati</taxon>
        <taxon>Pseudomonadota</taxon>
        <taxon>Gammaproteobacteria</taxon>
        <taxon>Pseudomonadales</taxon>
        <taxon>Pseudomonadaceae</taxon>
        <taxon>Pseudomonas</taxon>
    </lineage>
</organism>
<comment type="caution">
    <text evidence="1">The sequence shown here is derived from an EMBL/GenBank/DDBJ whole genome shotgun (WGS) entry which is preliminary data.</text>
</comment>
<sequence length="121" mass="13202">MREKSSIQDLRGADLALWAARAQGIEERRQIKLYASGPCLYRDTGPGGEPFPFRPDSHLGEAGILIQEMAEAGILTLFAHGAQFEAKEFGHVGFSGSPSEALTRCYIAWKLGMDFTATPTN</sequence>
<evidence type="ECO:0000313" key="2">
    <source>
        <dbReference type="Proteomes" id="UP000284049"/>
    </source>
</evidence>
<protein>
    <recommendedName>
        <fullName evidence="3">DUF2591 domain-containing protein</fullName>
    </recommendedName>
</protein>
<gene>
    <name evidence="1" type="ORF">BK652_09580</name>
</gene>
<name>A0A423GDA7_9PSED</name>
<evidence type="ECO:0000313" key="1">
    <source>
        <dbReference type="EMBL" id="ROM84823.1"/>
    </source>
</evidence>
<dbReference type="Proteomes" id="UP000284049">
    <property type="component" value="Unassembled WGS sequence"/>
</dbReference>
<dbReference type="RefSeq" id="WP_123578680.1">
    <property type="nucleotide sequence ID" value="NZ_MOBC01000005.1"/>
</dbReference>